<dbReference type="InterPro" id="IPR050235">
    <property type="entry name" value="CK1_Ser-Thr_kinase"/>
</dbReference>
<feature type="compositionally biased region" description="Polar residues" evidence="1">
    <location>
        <begin position="1"/>
        <end position="15"/>
    </location>
</feature>
<dbReference type="InterPro" id="IPR011009">
    <property type="entry name" value="Kinase-like_dom_sf"/>
</dbReference>
<name>A0A7S4D2K2_9EUGL</name>
<dbReference type="PROSITE" id="PS50011">
    <property type="entry name" value="PROTEIN_KINASE_DOM"/>
    <property type="match status" value="1"/>
</dbReference>
<evidence type="ECO:0000313" key="3">
    <source>
        <dbReference type="EMBL" id="CAE0814181.1"/>
    </source>
</evidence>
<sequence length="285" mass="31700">MCSADNKPTQPNAMCSTDAERQEPLHKKRRILDGDTSCRGGSVPEGCCDSPRRRVDCHTDSNTQPLSAQNLFELCRESACGSSSCGASSEGGSDSGTETESESDVSSVDYQSDLFGCWRASRKLSSGNNGQVYLGQLEDDMLDFRVALKIEKRSLRRSHLKNELEVFEAMRGVPGFPRIFDDGRVGSALWCAMELLGPSLRALHDRYTFDEDLTVFVADQMLERLEALHAKGYVHLSVKPDNFCLQIDRNGEVTVNMIDFGRAEKYIDEHGQHIAYKNNRGLFVA</sequence>
<protein>
    <recommendedName>
        <fullName evidence="2">Protein kinase domain-containing protein</fullName>
    </recommendedName>
</protein>
<proteinExistence type="predicted"/>
<accession>A0A7S4D2K2</accession>
<feature type="domain" description="Protein kinase" evidence="2">
    <location>
        <begin position="118"/>
        <end position="285"/>
    </location>
</feature>
<dbReference type="EMBL" id="HBJA01072043">
    <property type="protein sequence ID" value="CAE0814181.1"/>
    <property type="molecule type" value="Transcribed_RNA"/>
</dbReference>
<dbReference type="AlphaFoldDB" id="A0A7S4D2K2"/>
<organism evidence="3">
    <name type="scientific">Eutreptiella gymnastica</name>
    <dbReference type="NCBI Taxonomy" id="73025"/>
    <lineage>
        <taxon>Eukaryota</taxon>
        <taxon>Discoba</taxon>
        <taxon>Euglenozoa</taxon>
        <taxon>Euglenida</taxon>
        <taxon>Spirocuta</taxon>
        <taxon>Euglenophyceae</taxon>
        <taxon>Eutreptiales</taxon>
        <taxon>Eutreptiaceae</taxon>
        <taxon>Eutreptiella</taxon>
    </lineage>
</organism>
<dbReference type="SUPFAM" id="SSF56112">
    <property type="entry name" value="Protein kinase-like (PK-like)"/>
    <property type="match status" value="1"/>
</dbReference>
<dbReference type="InterPro" id="IPR000719">
    <property type="entry name" value="Prot_kinase_dom"/>
</dbReference>
<feature type="compositionally biased region" description="Low complexity" evidence="1">
    <location>
        <begin position="83"/>
        <end position="96"/>
    </location>
</feature>
<feature type="region of interest" description="Disordered" evidence="1">
    <location>
        <begin position="83"/>
        <end position="106"/>
    </location>
</feature>
<evidence type="ECO:0000259" key="2">
    <source>
        <dbReference type="PROSITE" id="PS50011"/>
    </source>
</evidence>
<dbReference type="SMART" id="SM00220">
    <property type="entry name" value="S_TKc"/>
    <property type="match status" value="1"/>
</dbReference>
<evidence type="ECO:0000256" key="1">
    <source>
        <dbReference type="SAM" id="MobiDB-lite"/>
    </source>
</evidence>
<dbReference type="GO" id="GO:0004672">
    <property type="term" value="F:protein kinase activity"/>
    <property type="evidence" value="ECO:0007669"/>
    <property type="project" value="InterPro"/>
</dbReference>
<feature type="region of interest" description="Disordered" evidence="1">
    <location>
        <begin position="1"/>
        <end position="42"/>
    </location>
</feature>
<dbReference type="PANTHER" id="PTHR11909">
    <property type="entry name" value="CASEIN KINASE-RELATED"/>
    <property type="match status" value="1"/>
</dbReference>
<dbReference type="Gene3D" id="1.10.510.10">
    <property type="entry name" value="Transferase(Phosphotransferase) domain 1"/>
    <property type="match status" value="1"/>
</dbReference>
<reference evidence="3" key="1">
    <citation type="submission" date="2021-01" db="EMBL/GenBank/DDBJ databases">
        <authorList>
            <person name="Corre E."/>
            <person name="Pelletier E."/>
            <person name="Niang G."/>
            <person name="Scheremetjew M."/>
            <person name="Finn R."/>
            <person name="Kale V."/>
            <person name="Holt S."/>
            <person name="Cochrane G."/>
            <person name="Meng A."/>
            <person name="Brown T."/>
            <person name="Cohen L."/>
        </authorList>
    </citation>
    <scope>NUCLEOTIDE SEQUENCE</scope>
    <source>
        <strain evidence="3">CCMP1594</strain>
    </source>
</reference>
<dbReference type="Pfam" id="PF00069">
    <property type="entry name" value="Pkinase"/>
    <property type="match status" value="1"/>
</dbReference>
<dbReference type="GO" id="GO:0005524">
    <property type="term" value="F:ATP binding"/>
    <property type="evidence" value="ECO:0007669"/>
    <property type="project" value="InterPro"/>
</dbReference>
<gene>
    <name evidence="3" type="ORF">EGYM00163_LOCUS25335</name>
</gene>